<reference evidence="2" key="1">
    <citation type="submission" date="2021-08" db="EMBL/GenBank/DDBJ databases">
        <title>Comparative analyses of Brucepasteria parasyntrophica and Teretinema zuelzerae.</title>
        <authorList>
            <person name="Song Y."/>
            <person name="Brune A."/>
        </authorList>
    </citation>
    <scope>NUCLEOTIDE SEQUENCE</scope>
    <source>
        <strain evidence="2">DSM 1903</strain>
    </source>
</reference>
<accession>A0AAE3EGR0</accession>
<proteinExistence type="predicted"/>
<protein>
    <submittedName>
        <fullName evidence="2">PQQ-like beta-propeller repeat protein</fullName>
    </submittedName>
</protein>
<comment type="caution">
    <text evidence="2">The sequence shown here is derived from an EMBL/GenBank/DDBJ whole genome shotgun (WGS) entry which is preliminary data.</text>
</comment>
<dbReference type="Proteomes" id="UP001198163">
    <property type="component" value="Unassembled WGS sequence"/>
</dbReference>
<dbReference type="EMBL" id="JAINWA010000001">
    <property type="protein sequence ID" value="MCD1653303.1"/>
    <property type="molecule type" value="Genomic_DNA"/>
</dbReference>
<keyword evidence="1" id="KW-1133">Transmembrane helix</keyword>
<dbReference type="Gene3D" id="2.130.10.10">
    <property type="entry name" value="YVTN repeat-like/Quinoprotein amine dehydrogenase"/>
    <property type="match status" value="1"/>
</dbReference>
<keyword evidence="3" id="KW-1185">Reference proteome</keyword>
<sequence>MNIKGNIKYIVAGSIVFLIIYLFAAPLPLKSELYFEPVWTQDISEAKSWPEGLDAPLDLEPFILGEKFGYFTPSGEILFSRQMEGNASVSRAAWAHSDMKSKTTSIASPDGTPAATIALQGNVFLMDDRRYLFLPGGGGVSQLDETGKPLWTQDHIAPLTAFNSSRSGTIMGYGDGKLVCVNQTGEILFSFYPGGSSHQIILSAAVSEDGKKVVCLSGIKEQRILVIDIRANQTKIIQHRYLKGDLRRNSFASFESAGEWAFVETSDGLGIIDCKKNEIHLIPLAGKIVSAGFNPGESLFLILSRDEEYFTLAMVERPDHLLASTRFKADNAFLIQNGGDAYLGADSNISKIAIRGLK</sequence>
<dbReference type="RefSeq" id="WP_230752223.1">
    <property type="nucleotide sequence ID" value="NZ_JAINWA010000001.1"/>
</dbReference>
<dbReference type="SUPFAM" id="SSF75011">
    <property type="entry name" value="3-carboxy-cis,cis-mucoante lactonizing enzyme"/>
    <property type="match status" value="1"/>
</dbReference>
<dbReference type="InterPro" id="IPR015943">
    <property type="entry name" value="WD40/YVTN_repeat-like_dom_sf"/>
</dbReference>
<keyword evidence="1" id="KW-0812">Transmembrane</keyword>
<dbReference type="AlphaFoldDB" id="A0AAE3EGR0"/>
<organism evidence="2 3">
    <name type="scientific">Teretinema zuelzerae</name>
    <dbReference type="NCBI Taxonomy" id="156"/>
    <lineage>
        <taxon>Bacteria</taxon>
        <taxon>Pseudomonadati</taxon>
        <taxon>Spirochaetota</taxon>
        <taxon>Spirochaetia</taxon>
        <taxon>Spirochaetales</taxon>
        <taxon>Treponemataceae</taxon>
        <taxon>Teretinema</taxon>
    </lineage>
</organism>
<feature type="transmembrane region" description="Helical" evidence="1">
    <location>
        <begin position="7"/>
        <end position="27"/>
    </location>
</feature>
<gene>
    <name evidence="2" type="ORF">K7J14_01150</name>
</gene>
<keyword evidence="1" id="KW-0472">Membrane</keyword>
<evidence type="ECO:0000256" key="1">
    <source>
        <dbReference type="SAM" id="Phobius"/>
    </source>
</evidence>
<evidence type="ECO:0000313" key="3">
    <source>
        <dbReference type="Proteomes" id="UP001198163"/>
    </source>
</evidence>
<name>A0AAE3EGR0_9SPIR</name>
<evidence type="ECO:0000313" key="2">
    <source>
        <dbReference type="EMBL" id="MCD1653303.1"/>
    </source>
</evidence>